<protein>
    <submittedName>
        <fullName evidence="2">Uncharacterized protein</fullName>
    </submittedName>
</protein>
<evidence type="ECO:0000256" key="1">
    <source>
        <dbReference type="SAM" id="MobiDB-lite"/>
    </source>
</evidence>
<name>A0A2P6TKE5_CHLSO</name>
<evidence type="ECO:0000313" key="2">
    <source>
        <dbReference type="EMBL" id="PRW44549.1"/>
    </source>
</evidence>
<sequence length="221" mass="22748">MLRKLQPLAARITRSNGKQLLQRRGMAADAHGEVKLNAWEAPTEIAKWKEEHIVFLVLGGWGVGIWGAMKMFGTEKAESAPVEAPPKKADSEASTAGSELSVAGSTAKPSPPDPACAPTHAPTIPVIVIGPDGCTALGTVPGAKSPPGGPGGPASNGSAAAAAARPSPSRAERRAAEAVRAAYIAELEEREAARHSYARRNGGLAGSSMGWSALSFLPYLV</sequence>
<dbReference type="AlphaFoldDB" id="A0A2P6TKE5"/>
<proteinExistence type="predicted"/>
<dbReference type="OrthoDB" id="537257at2759"/>
<reference evidence="2 3" key="1">
    <citation type="journal article" date="2018" name="Plant J.">
        <title>Genome sequences of Chlorella sorokiniana UTEX 1602 and Micractinium conductrix SAG 241.80: implications to maltose excretion by a green alga.</title>
        <authorList>
            <person name="Arriola M.B."/>
            <person name="Velmurugan N."/>
            <person name="Zhang Y."/>
            <person name="Plunkett M.H."/>
            <person name="Hondzo H."/>
            <person name="Barney B.M."/>
        </authorList>
    </citation>
    <scope>NUCLEOTIDE SEQUENCE [LARGE SCALE GENOMIC DNA]</scope>
    <source>
        <strain evidence="3">UTEX 1602</strain>
    </source>
</reference>
<keyword evidence="3" id="KW-1185">Reference proteome</keyword>
<dbReference type="PANTHER" id="PTHR35292:SF13">
    <property type="entry name" value="OS03G0581800 PROTEIN"/>
    <property type="match status" value="1"/>
</dbReference>
<gene>
    <name evidence="2" type="ORF">C2E21_6614</name>
</gene>
<dbReference type="EMBL" id="LHPG02000013">
    <property type="protein sequence ID" value="PRW44549.1"/>
    <property type="molecule type" value="Genomic_DNA"/>
</dbReference>
<dbReference type="Proteomes" id="UP000239899">
    <property type="component" value="Unassembled WGS sequence"/>
</dbReference>
<accession>A0A2P6TKE5</accession>
<evidence type="ECO:0000313" key="3">
    <source>
        <dbReference type="Proteomes" id="UP000239899"/>
    </source>
</evidence>
<dbReference type="PANTHER" id="PTHR35292">
    <property type="entry name" value="EXPRESSED PROTEIN"/>
    <property type="match status" value="1"/>
</dbReference>
<comment type="caution">
    <text evidence="2">The sequence shown here is derived from an EMBL/GenBank/DDBJ whole genome shotgun (WGS) entry which is preliminary data.</text>
</comment>
<organism evidence="2 3">
    <name type="scientific">Chlorella sorokiniana</name>
    <name type="common">Freshwater green alga</name>
    <dbReference type="NCBI Taxonomy" id="3076"/>
    <lineage>
        <taxon>Eukaryota</taxon>
        <taxon>Viridiplantae</taxon>
        <taxon>Chlorophyta</taxon>
        <taxon>core chlorophytes</taxon>
        <taxon>Trebouxiophyceae</taxon>
        <taxon>Chlorellales</taxon>
        <taxon>Chlorellaceae</taxon>
        <taxon>Chlorella clade</taxon>
        <taxon>Chlorella</taxon>
    </lineage>
</organism>
<feature type="compositionally biased region" description="Polar residues" evidence="1">
    <location>
        <begin position="92"/>
        <end position="108"/>
    </location>
</feature>
<feature type="compositionally biased region" description="Low complexity" evidence="1">
    <location>
        <begin position="153"/>
        <end position="169"/>
    </location>
</feature>
<feature type="region of interest" description="Disordered" evidence="1">
    <location>
        <begin position="79"/>
        <end position="119"/>
    </location>
</feature>
<feature type="region of interest" description="Disordered" evidence="1">
    <location>
        <begin position="138"/>
        <end position="174"/>
    </location>
</feature>